<feature type="region of interest" description="Disordered" evidence="1">
    <location>
        <begin position="1"/>
        <end position="20"/>
    </location>
</feature>
<name>A0A2N9LSP5_9BACT</name>
<dbReference type="EMBL" id="OKRB01000112">
    <property type="protein sequence ID" value="SPE26133.1"/>
    <property type="molecule type" value="Genomic_DNA"/>
</dbReference>
<dbReference type="AlphaFoldDB" id="A0A2N9LSP5"/>
<gene>
    <name evidence="2" type="ORF">SBA5_530008</name>
</gene>
<proteinExistence type="predicted"/>
<protein>
    <submittedName>
        <fullName evidence="2">Uncharacterized protein</fullName>
    </submittedName>
</protein>
<reference evidence="3" key="1">
    <citation type="submission" date="2018-02" db="EMBL/GenBank/DDBJ databases">
        <authorList>
            <person name="Hausmann B."/>
        </authorList>
    </citation>
    <scope>NUCLEOTIDE SEQUENCE [LARGE SCALE GENOMIC DNA]</scope>
    <source>
        <strain evidence="3">Peat soil MAG SbA5</strain>
    </source>
</reference>
<organism evidence="2 3">
    <name type="scientific">Candidatus Sulfuritelmatomonas gaucii</name>
    <dbReference type="NCBI Taxonomy" id="2043161"/>
    <lineage>
        <taxon>Bacteria</taxon>
        <taxon>Pseudomonadati</taxon>
        <taxon>Acidobacteriota</taxon>
        <taxon>Terriglobia</taxon>
        <taxon>Terriglobales</taxon>
        <taxon>Acidobacteriaceae</taxon>
        <taxon>Candidatus Sulfuritelmatomonas</taxon>
    </lineage>
</organism>
<evidence type="ECO:0000313" key="3">
    <source>
        <dbReference type="Proteomes" id="UP000239735"/>
    </source>
</evidence>
<evidence type="ECO:0000256" key="1">
    <source>
        <dbReference type="SAM" id="MobiDB-lite"/>
    </source>
</evidence>
<sequence>MLASSSTTRIEAGEPLPLPAGVELDAFTGTASSVVGSGMDGIP</sequence>
<accession>A0A2N9LSP5</accession>
<evidence type="ECO:0000313" key="2">
    <source>
        <dbReference type="EMBL" id="SPE26133.1"/>
    </source>
</evidence>
<dbReference type="Proteomes" id="UP000239735">
    <property type="component" value="Unassembled WGS sequence"/>
</dbReference>